<keyword evidence="11" id="KW-0865">Zymogen</keyword>
<dbReference type="EMBL" id="CAHIKZ030000089">
    <property type="protein sequence ID" value="CAE1150942.1"/>
    <property type="molecule type" value="Genomic_DNA"/>
</dbReference>
<keyword evidence="12" id="KW-0539">Nucleus</keyword>
<evidence type="ECO:0000256" key="13">
    <source>
        <dbReference type="ARBA" id="ARBA00051626"/>
    </source>
</evidence>
<evidence type="ECO:0000256" key="16">
    <source>
        <dbReference type="RuleBase" id="RU003971"/>
    </source>
</evidence>
<keyword evidence="9 20" id="KW-0378">Hydrolase</keyword>
<dbReference type="FunFam" id="3.40.50.1460:FF:000008">
    <property type="entry name" value="caspase-8 isoform X1"/>
    <property type="match status" value="1"/>
</dbReference>
<dbReference type="PROSITE" id="PS01121">
    <property type="entry name" value="CASPASE_HIS"/>
    <property type="match status" value="1"/>
</dbReference>
<dbReference type="GO" id="GO:0005886">
    <property type="term" value="C:plasma membrane"/>
    <property type="evidence" value="ECO:0007669"/>
    <property type="project" value="UniProtKB-ARBA"/>
</dbReference>
<dbReference type="Pfam" id="PF00656">
    <property type="entry name" value="Peptidase_C14"/>
    <property type="match status" value="1"/>
</dbReference>
<reference evidence="20" key="1">
    <citation type="submission" date="2021-01" db="EMBL/GenBank/DDBJ databases">
        <authorList>
            <person name="Li R."/>
            <person name="Bekaert M."/>
        </authorList>
    </citation>
    <scope>NUCLEOTIDE SEQUENCE</scope>
    <source>
        <strain evidence="20">Farmed</strain>
    </source>
</reference>
<keyword evidence="5" id="KW-0597">Phosphoprotein</keyword>
<sequence length="576" mass="66106">MNFSLRQDGQSAASFFPFAWADSGLKMFFEFAFWGSAMSFAIDELAIKDDRKESSRSYSALNNSYFLYASIKGGNWLLAFLRTLNTIKNSFKMEPDAKLVTVHDNLYNVIEQMTTADIEQLKFLCLGRIDIVQHMGYDDNSVKNLSDHLKKYQSIAGLDAFRILLFNLADNLTKEEVKKITFYLHGKLNYSKRKMDMCITGFDLMTVFVKVNYVSSQNLRNLHDVADLLVRKDLVQKIDMYSDNNRKIVDINKGIKTPENQKTSKEIKPVTTGIRKDTQQHCYDLNKVSEWKQLIHFIPEGRQYEFYLENSFKQLGIEMSLVHQNEEGSSFPETKLTNYVMTSKPRGICLIINNVTFKNSEYKERKGSDVDKDTLKKVFERFYFKVIVVENLEKAEMEKNFKEIASKDHKEYNCFVCCILSHGKEGGIFGVDGELLTFKMLTLPFKPNNCPSLNGKPKLFFIQACQGQIYQSGTEDYETDGAKAPLIPNEADFLMAYATVHGYVSFRSMSKGSWFIQKLCEVFLNNAKRLDLSDMLLMVNNSVSHCDGNLKNNTVKQVPAPLSTLRKKVFFLADSE</sequence>
<dbReference type="InterPro" id="IPR002138">
    <property type="entry name" value="Pept_C14_p10"/>
</dbReference>
<evidence type="ECO:0000259" key="17">
    <source>
        <dbReference type="PROSITE" id="PS50168"/>
    </source>
</evidence>
<evidence type="ECO:0000256" key="2">
    <source>
        <dbReference type="ARBA" id="ARBA00004496"/>
    </source>
</evidence>
<dbReference type="InterPro" id="IPR015917">
    <property type="entry name" value="Pept_C14A"/>
</dbReference>
<protein>
    <recommendedName>
        <fullName evidence="15">Caspase-8</fullName>
        <ecNumber evidence="14">3.4.22.61</ecNumber>
    </recommendedName>
</protein>
<proteinExistence type="inferred from homology"/>
<dbReference type="GO" id="GO:0006915">
    <property type="term" value="P:apoptotic process"/>
    <property type="evidence" value="ECO:0007669"/>
    <property type="project" value="UniProtKB-KW"/>
</dbReference>
<dbReference type="InterPro" id="IPR011600">
    <property type="entry name" value="Pept_C14_caspase"/>
</dbReference>
<dbReference type="GO" id="GO:0032991">
    <property type="term" value="C:protein-containing complex"/>
    <property type="evidence" value="ECO:0007669"/>
    <property type="project" value="UniProtKB-ARBA"/>
</dbReference>
<evidence type="ECO:0000256" key="5">
    <source>
        <dbReference type="ARBA" id="ARBA00022553"/>
    </source>
</evidence>
<dbReference type="GO" id="GO:0005634">
    <property type="term" value="C:nucleus"/>
    <property type="evidence" value="ECO:0007669"/>
    <property type="project" value="UniProtKB-SubCell"/>
</dbReference>
<dbReference type="PRINTS" id="PR00376">
    <property type="entry name" value="IL1BCENZYME"/>
</dbReference>
<dbReference type="OrthoDB" id="6114029at2759"/>
<evidence type="ECO:0000313" key="21">
    <source>
        <dbReference type="Proteomes" id="UP000597762"/>
    </source>
</evidence>
<keyword evidence="21" id="KW-1185">Reference proteome</keyword>
<evidence type="ECO:0000313" key="20">
    <source>
        <dbReference type="EMBL" id="CAE1150942.1"/>
    </source>
</evidence>
<feature type="domain" description="Caspase family p10" evidence="18">
    <location>
        <begin position="487"/>
        <end position="573"/>
    </location>
</feature>
<dbReference type="GO" id="GO:0006508">
    <property type="term" value="P:proteolysis"/>
    <property type="evidence" value="ECO:0007669"/>
    <property type="project" value="UniProtKB-KW"/>
</dbReference>
<dbReference type="GO" id="GO:0005737">
    <property type="term" value="C:cytoplasm"/>
    <property type="evidence" value="ECO:0007669"/>
    <property type="project" value="UniProtKB-SubCell"/>
</dbReference>
<keyword evidence="4" id="KW-0963">Cytoplasm</keyword>
<dbReference type="Pfam" id="PF01335">
    <property type="entry name" value="DED"/>
    <property type="match status" value="1"/>
</dbReference>
<dbReference type="Gene3D" id="3.40.50.1460">
    <property type="match status" value="1"/>
</dbReference>
<evidence type="ECO:0000256" key="6">
    <source>
        <dbReference type="ARBA" id="ARBA00022670"/>
    </source>
</evidence>
<dbReference type="PROSITE" id="PS50168">
    <property type="entry name" value="DED"/>
    <property type="match status" value="1"/>
</dbReference>
<dbReference type="InterPro" id="IPR011029">
    <property type="entry name" value="DEATH-like_dom_sf"/>
</dbReference>
<dbReference type="SUPFAM" id="SSF47986">
    <property type="entry name" value="DEATH domain"/>
    <property type="match status" value="1"/>
</dbReference>
<evidence type="ECO:0000259" key="18">
    <source>
        <dbReference type="PROSITE" id="PS50207"/>
    </source>
</evidence>
<dbReference type="GO" id="GO:0042981">
    <property type="term" value="P:regulation of apoptotic process"/>
    <property type="evidence" value="ECO:0007669"/>
    <property type="project" value="InterPro"/>
</dbReference>
<keyword evidence="8" id="KW-0677">Repeat</keyword>
<dbReference type="InterPro" id="IPR001309">
    <property type="entry name" value="Pept_C14_p20"/>
</dbReference>
<evidence type="ECO:0000256" key="4">
    <source>
        <dbReference type="ARBA" id="ARBA00022490"/>
    </source>
</evidence>
<keyword evidence="6" id="KW-0645">Protease</keyword>
<feature type="domain" description="DED" evidence="17">
    <location>
        <begin position="160"/>
        <end position="240"/>
    </location>
</feature>
<dbReference type="PANTHER" id="PTHR48169">
    <property type="entry name" value="DED DOMAIN-CONTAINING PROTEIN"/>
    <property type="match status" value="1"/>
</dbReference>
<evidence type="ECO:0000256" key="7">
    <source>
        <dbReference type="ARBA" id="ARBA00022703"/>
    </source>
</evidence>
<dbReference type="Proteomes" id="UP000597762">
    <property type="component" value="Unassembled WGS sequence"/>
</dbReference>
<dbReference type="InterPro" id="IPR001875">
    <property type="entry name" value="DED_dom"/>
</dbReference>
<dbReference type="PROSITE" id="PS50208">
    <property type="entry name" value="CASPASE_P20"/>
    <property type="match status" value="1"/>
</dbReference>
<evidence type="ECO:0000256" key="10">
    <source>
        <dbReference type="ARBA" id="ARBA00022807"/>
    </source>
</evidence>
<dbReference type="PANTHER" id="PTHR48169:SF7">
    <property type="entry name" value="CASPASE 10"/>
    <property type="match status" value="1"/>
</dbReference>
<dbReference type="CDD" id="cd00032">
    <property type="entry name" value="CASc"/>
    <property type="match status" value="1"/>
</dbReference>
<evidence type="ECO:0000256" key="9">
    <source>
        <dbReference type="ARBA" id="ARBA00022801"/>
    </source>
</evidence>
<comment type="subcellular location">
    <subcellularLocation>
        <location evidence="2">Cytoplasm</location>
    </subcellularLocation>
    <subcellularLocation>
        <location evidence="1">Nucleus</location>
    </subcellularLocation>
</comment>
<evidence type="ECO:0000256" key="11">
    <source>
        <dbReference type="ARBA" id="ARBA00023145"/>
    </source>
</evidence>
<evidence type="ECO:0000256" key="12">
    <source>
        <dbReference type="ARBA" id="ARBA00023242"/>
    </source>
</evidence>
<dbReference type="PROSITE" id="PS50207">
    <property type="entry name" value="CASPASE_P10"/>
    <property type="match status" value="1"/>
</dbReference>
<dbReference type="AlphaFoldDB" id="A0A812AP90"/>
<evidence type="ECO:0000259" key="19">
    <source>
        <dbReference type="PROSITE" id="PS50208"/>
    </source>
</evidence>
<feature type="domain" description="Caspase family p20" evidence="19">
    <location>
        <begin position="345"/>
        <end position="469"/>
    </location>
</feature>
<dbReference type="InterPro" id="IPR033139">
    <property type="entry name" value="Caspase_cys_AS"/>
</dbReference>
<comment type="similarity">
    <text evidence="3 16">Belongs to the peptidase C14A family.</text>
</comment>
<evidence type="ECO:0000256" key="8">
    <source>
        <dbReference type="ARBA" id="ARBA00022737"/>
    </source>
</evidence>
<evidence type="ECO:0000256" key="3">
    <source>
        <dbReference type="ARBA" id="ARBA00010134"/>
    </source>
</evidence>
<keyword evidence="10" id="KW-0788">Thiol protease</keyword>
<dbReference type="Gene3D" id="1.10.533.10">
    <property type="entry name" value="Death Domain, Fas"/>
    <property type="match status" value="1"/>
</dbReference>
<dbReference type="GO" id="GO:0004197">
    <property type="term" value="F:cysteine-type endopeptidase activity"/>
    <property type="evidence" value="ECO:0007669"/>
    <property type="project" value="InterPro"/>
</dbReference>
<dbReference type="InterPro" id="IPR029030">
    <property type="entry name" value="Caspase-like_dom_sf"/>
</dbReference>
<dbReference type="EC" id="3.4.22.61" evidence="14"/>
<evidence type="ECO:0000256" key="1">
    <source>
        <dbReference type="ARBA" id="ARBA00004123"/>
    </source>
</evidence>
<dbReference type="PROSITE" id="PS01122">
    <property type="entry name" value="CASPASE_CYS"/>
    <property type="match status" value="1"/>
</dbReference>
<dbReference type="GO" id="GO:0051604">
    <property type="term" value="P:protein maturation"/>
    <property type="evidence" value="ECO:0007669"/>
    <property type="project" value="UniProtKB-ARBA"/>
</dbReference>
<dbReference type="SMART" id="SM00115">
    <property type="entry name" value="CASc"/>
    <property type="match status" value="1"/>
</dbReference>
<comment type="caution">
    <text evidence="20">The sequence shown here is derived from an EMBL/GenBank/DDBJ whole genome shotgun (WGS) entry which is preliminary data.</text>
</comment>
<evidence type="ECO:0000256" key="14">
    <source>
        <dbReference type="ARBA" id="ARBA00066479"/>
    </source>
</evidence>
<dbReference type="SUPFAM" id="SSF52129">
    <property type="entry name" value="Caspase-like"/>
    <property type="match status" value="1"/>
</dbReference>
<dbReference type="InterPro" id="IPR016129">
    <property type="entry name" value="Caspase_his_AS"/>
</dbReference>
<evidence type="ECO:0000256" key="15">
    <source>
        <dbReference type="ARBA" id="ARBA00068172"/>
    </source>
</evidence>
<name>A0A812AP90_ACAPH</name>
<gene>
    <name evidence="20" type="ORF">SPHA_3047</name>
</gene>
<accession>A0A812AP90</accession>
<keyword evidence="7" id="KW-0053">Apoptosis</keyword>
<organism evidence="20 21">
    <name type="scientific">Acanthosepion pharaonis</name>
    <name type="common">Pharaoh cuttlefish</name>
    <name type="synonym">Sepia pharaonis</name>
    <dbReference type="NCBI Taxonomy" id="158019"/>
    <lineage>
        <taxon>Eukaryota</taxon>
        <taxon>Metazoa</taxon>
        <taxon>Spiralia</taxon>
        <taxon>Lophotrochozoa</taxon>
        <taxon>Mollusca</taxon>
        <taxon>Cephalopoda</taxon>
        <taxon>Coleoidea</taxon>
        <taxon>Decapodiformes</taxon>
        <taxon>Sepiida</taxon>
        <taxon>Sepiina</taxon>
        <taxon>Sepiidae</taxon>
        <taxon>Acanthosepion</taxon>
    </lineage>
</organism>
<comment type="catalytic activity">
    <reaction evidence="13">
        <text>Strict requirement for Asp at position P1 and has a preferred cleavage sequence of (Leu/Asp/Val)-Glu-Thr-Asp-|-(Gly/Ser/Ala).</text>
        <dbReference type="EC" id="3.4.22.61"/>
    </reaction>
</comment>